<evidence type="ECO:0000313" key="2">
    <source>
        <dbReference type="Proteomes" id="UP000541444"/>
    </source>
</evidence>
<protein>
    <submittedName>
        <fullName evidence="1">Uncharacterized protein</fullName>
    </submittedName>
</protein>
<accession>A0A7J7NLR0</accession>
<evidence type="ECO:0000313" key="1">
    <source>
        <dbReference type="EMBL" id="KAF6168137.1"/>
    </source>
</evidence>
<comment type="caution">
    <text evidence="1">The sequence shown here is derived from an EMBL/GenBank/DDBJ whole genome shotgun (WGS) entry which is preliminary data.</text>
</comment>
<gene>
    <name evidence="1" type="ORF">GIB67_011522</name>
</gene>
<name>A0A7J7NLR0_9MAGN</name>
<proteinExistence type="predicted"/>
<dbReference type="AlphaFoldDB" id="A0A7J7NLR0"/>
<dbReference type="Proteomes" id="UP000541444">
    <property type="component" value="Unassembled WGS sequence"/>
</dbReference>
<reference evidence="1 2" key="1">
    <citation type="journal article" date="2020" name="IScience">
        <title>Genome Sequencing of the Endangered Kingdonia uniflora (Circaeasteraceae, Ranunculales) Reveals Potential Mechanisms of Evolutionary Specialization.</title>
        <authorList>
            <person name="Sun Y."/>
            <person name="Deng T."/>
            <person name="Zhang A."/>
            <person name="Moore M.J."/>
            <person name="Landis J.B."/>
            <person name="Lin N."/>
            <person name="Zhang H."/>
            <person name="Zhang X."/>
            <person name="Huang J."/>
            <person name="Zhang X."/>
            <person name="Sun H."/>
            <person name="Wang H."/>
        </authorList>
    </citation>
    <scope>NUCLEOTIDE SEQUENCE [LARGE SCALE GENOMIC DNA]</scope>
    <source>
        <strain evidence="1">TB1705</strain>
        <tissue evidence="1">Leaf</tissue>
    </source>
</reference>
<dbReference type="EMBL" id="JACGCM010000704">
    <property type="protein sequence ID" value="KAF6168137.1"/>
    <property type="molecule type" value="Genomic_DNA"/>
</dbReference>
<organism evidence="1 2">
    <name type="scientific">Kingdonia uniflora</name>
    <dbReference type="NCBI Taxonomy" id="39325"/>
    <lineage>
        <taxon>Eukaryota</taxon>
        <taxon>Viridiplantae</taxon>
        <taxon>Streptophyta</taxon>
        <taxon>Embryophyta</taxon>
        <taxon>Tracheophyta</taxon>
        <taxon>Spermatophyta</taxon>
        <taxon>Magnoliopsida</taxon>
        <taxon>Ranunculales</taxon>
        <taxon>Circaeasteraceae</taxon>
        <taxon>Kingdonia</taxon>
    </lineage>
</organism>
<sequence length="97" mass="11041">MVMFLSMKKFTTEICIHVCAILEINILCLLECNSICLRGIVLFHFRQHTPLGVILSVRLAAAIEYSSIKEIFVTDHSLFYAFSLQIMFTKKKLVVGS</sequence>
<keyword evidence="2" id="KW-1185">Reference proteome</keyword>